<comment type="caution">
    <text evidence="2">The sequence shown here is derived from an EMBL/GenBank/DDBJ whole genome shotgun (WGS) entry which is preliminary data.</text>
</comment>
<feature type="compositionally biased region" description="Acidic residues" evidence="1">
    <location>
        <begin position="416"/>
        <end position="442"/>
    </location>
</feature>
<protein>
    <submittedName>
        <fullName evidence="2">Uncharacterized protein</fullName>
    </submittedName>
</protein>
<organism evidence="2 3">
    <name type="scientific">Meripilus lineatus</name>
    <dbReference type="NCBI Taxonomy" id="2056292"/>
    <lineage>
        <taxon>Eukaryota</taxon>
        <taxon>Fungi</taxon>
        <taxon>Dikarya</taxon>
        <taxon>Basidiomycota</taxon>
        <taxon>Agaricomycotina</taxon>
        <taxon>Agaricomycetes</taxon>
        <taxon>Polyporales</taxon>
        <taxon>Meripilaceae</taxon>
        <taxon>Meripilus</taxon>
    </lineage>
</organism>
<accession>A0AAD5V9Z5</accession>
<evidence type="ECO:0000256" key="1">
    <source>
        <dbReference type="SAM" id="MobiDB-lite"/>
    </source>
</evidence>
<feature type="region of interest" description="Disordered" evidence="1">
    <location>
        <begin position="390"/>
        <end position="442"/>
    </location>
</feature>
<keyword evidence="3" id="KW-1185">Reference proteome</keyword>
<name>A0AAD5V9Z5_9APHY</name>
<reference evidence="2" key="1">
    <citation type="submission" date="2022-07" db="EMBL/GenBank/DDBJ databases">
        <title>Genome Sequence of Physisporinus lineatus.</title>
        <authorList>
            <person name="Buettner E."/>
        </authorList>
    </citation>
    <scope>NUCLEOTIDE SEQUENCE</scope>
    <source>
        <strain evidence="2">VT162</strain>
    </source>
</reference>
<evidence type="ECO:0000313" key="2">
    <source>
        <dbReference type="EMBL" id="KAJ3488407.1"/>
    </source>
</evidence>
<dbReference type="EMBL" id="JANAWD010000067">
    <property type="protein sequence ID" value="KAJ3488407.1"/>
    <property type="molecule type" value="Genomic_DNA"/>
</dbReference>
<feature type="compositionally biased region" description="Low complexity" evidence="1">
    <location>
        <begin position="396"/>
        <end position="411"/>
    </location>
</feature>
<dbReference type="Proteomes" id="UP001212997">
    <property type="component" value="Unassembled WGS sequence"/>
</dbReference>
<gene>
    <name evidence="2" type="ORF">NLI96_g2867</name>
</gene>
<dbReference type="AlphaFoldDB" id="A0AAD5V9Z5"/>
<proteinExistence type="predicted"/>
<evidence type="ECO:0000313" key="3">
    <source>
        <dbReference type="Proteomes" id="UP001212997"/>
    </source>
</evidence>
<sequence length="442" mass="49526">MLEVHRLDSILGIGIEVTTAISSLSNLIILSVGGVCERGVEFLNTIKAPLRGLSVGFQDVLYPNQITTLGACASTLSFLDVTPGTISSQPIEMIFPFVETLRLPVNDCLSSTSIFRSFPNLKRFDLVAMNEELTYEDVREDHEVNMAKLDLYDGPIPNLEILVGDTYAMHQSAFYCPVKKLLVDPLDEERADRVILPLVRRCRPSILRILLNIDYDAESFDFLEPFFAELVNATELKELWLVVAPDFTFAKETPLEDFIVRGFNSFTISVLTTLTRMTSHAAWHDFRYNDWDEFVSNFDLDSWVLVAANAIPSLRQVIMFSMARCTQNRYVIIGDGDEERSVTMEPDLDGPWTFGFGYNVEEIPYSTTCMLRPSSSTARATLRGIESSIGNRDSWDSVSGSSESGTSHSGSFAEDHDGEDGDEEGDDDEDDDDKDEDEGEHY</sequence>